<dbReference type="EMBL" id="CP093445">
    <property type="protein sequence ID" value="UNO32279.1"/>
    <property type="molecule type" value="Genomic_DNA"/>
</dbReference>
<dbReference type="AlphaFoldDB" id="A0A8T9IE01"/>
<proteinExistence type="predicted"/>
<protein>
    <submittedName>
        <fullName evidence="2">Uncharacterized protein</fullName>
    </submittedName>
</protein>
<name>A0A8T9IE01_SALET</name>
<accession>A0A8T9IE01</accession>
<organism evidence="2">
    <name type="scientific">Salmonella enterica subsp. enterica serovar Abeokuta</name>
    <dbReference type="NCBI Taxonomy" id="2926665"/>
    <lineage>
        <taxon>Bacteria</taxon>
        <taxon>Pseudomonadati</taxon>
        <taxon>Pseudomonadota</taxon>
        <taxon>Gammaproteobacteria</taxon>
        <taxon>Enterobacterales</taxon>
        <taxon>Enterobacteriaceae</taxon>
        <taxon>Salmonella</taxon>
    </lineage>
</organism>
<feature type="region of interest" description="Disordered" evidence="1">
    <location>
        <begin position="243"/>
        <end position="263"/>
    </location>
</feature>
<dbReference type="RefSeq" id="WP_242105120.1">
    <property type="nucleotide sequence ID" value="NZ_CP093445.1"/>
</dbReference>
<feature type="compositionally biased region" description="Polar residues" evidence="1">
    <location>
        <begin position="250"/>
        <end position="259"/>
    </location>
</feature>
<reference evidence="2" key="1">
    <citation type="submission" date="2022-03" db="EMBL/GenBank/DDBJ databases">
        <title>Genome Sequence of a New Salmonella enterica Strain (Salmonella Abeokuta) isolated from Poultry Feed in Nigeria.</title>
        <authorList>
            <person name="Fagbamila I."/>
            <person name="Barco L."/>
            <person name="Monorella C."/>
            <person name="Beld M.V.D."/>
            <person name="Mooijman K."/>
            <person name="Hernandez-Segura A."/>
            <person name="Orsini M."/>
            <person name="Ajayi O."/>
            <person name="Ngulukun S."/>
            <person name="Jambalang A.-R."/>
            <person name="Sati N."/>
            <person name="Emmennaa P."/>
            <person name="Ankeli P."/>
            <person name="Muhammad M."/>
        </authorList>
    </citation>
    <scope>NUCLEOTIDE SEQUENCE</scope>
    <source>
        <strain evidence="2">OG19FER4</strain>
    </source>
</reference>
<evidence type="ECO:0000256" key="1">
    <source>
        <dbReference type="SAM" id="MobiDB-lite"/>
    </source>
</evidence>
<evidence type="ECO:0000313" key="2">
    <source>
        <dbReference type="EMBL" id="UNO32279.1"/>
    </source>
</evidence>
<gene>
    <name evidence="2" type="ORF">MOV10_14140</name>
</gene>
<sequence>MTHILSPFASSGDKEEIPTAIQETGEISFNEGYGPDYEKDLDNDTGAKTIERAKLNWLLYLITSEIKRYQEQGIPDYISKADNNNIDFAYPTAALVRYNGKVYFSLKDENTDKPDSESWSLFDPSTYLGKQGGTITGDLTITGSLDINGEKPYTPSNPQPSTAAGLKIGTVDTLSAGAAATATVSGEPPDQILSLGIPQGLAGDPGPANTLTVGIVTTLEAGASATAEITGDAPEQVLNLGIPQGKDGSSEITISSDGETYSPDDNGVINLGSAAGQSITHDNDTLILKVKQIPDWVPSGGHKTLERTSSAAKVIDWSTFAFTAGCSYSISKDSTNDPLSGKGARSNASWSVTCLSNSFESSLAQGAFLIVRENWGTKNNVYLLYRYFDSDISTSSQWAIGEIPMTTVF</sequence>